<evidence type="ECO:0000313" key="2">
    <source>
        <dbReference type="Proteomes" id="UP000555828"/>
    </source>
</evidence>
<accession>A0A841GF61</accession>
<keyword evidence="2" id="KW-1185">Reference proteome</keyword>
<gene>
    <name evidence="1" type="ORF">HNP65_000688</name>
</gene>
<comment type="caution">
    <text evidence="1">The sequence shown here is derived from an EMBL/GenBank/DDBJ whole genome shotgun (WGS) entry which is preliminary data.</text>
</comment>
<evidence type="ECO:0000313" key="1">
    <source>
        <dbReference type="EMBL" id="MBB6062266.1"/>
    </source>
</evidence>
<reference evidence="1 2" key="1">
    <citation type="submission" date="2020-08" db="EMBL/GenBank/DDBJ databases">
        <title>Genomic Encyclopedia of Type Strains, Phase IV (KMG-IV): sequencing the most valuable type-strain genomes for metagenomic binning, comparative biology and taxonomic classification.</title>
        <authorList>
            <person name="Goeker M."/>
        </authorList>
    </citation>
    <scope>NUCLEOTIDE SEQUENCE [LARGE SCALE GENOMIC DNA]</scope>
    <source>
        <strain evidence="1 2">DSM 13481</strain>
    </source>
</reference>
<dbReference type="AlphaFoldDB" id="A0A841GF61"/>
<dbReference type="RefSeq" id="WP_184618935.1">
    <property type="nucleotide sequence ID" value="NZ_JACHEX010000001.1"/>
</dbReference>
<proteinExistence type="predicted"/>
<name>A0A841GF61_9BACT</name>
<dbReference type="Proteomes" id="UP000555828">
    <property type="component" value="Unassembled WGS sequence"/>
</dbReference>
<organism evidence="1 2">
    <name type="scientific">Thermosipho japonicus</name>
    <dbReference type="NCBI Taxonomy" id="90323"/>
    <lineage>
        <taxon>Bacteria</taxon>
        <taxon>Thermotogati</taxon>
        <taxon>Thermotogota</taxon>
        <taxon>Thermotogae</taxon>
        <taxon>Thermotogales</taxon>
        <taxon>Fervidobacteriaceae</taxon>
        <taxon>Thermosipho</taxon>
    </lineage>
</organism>
<sequence length="73" mass="8106">MRVNGINNVYSSVNTLQISSGKNAAANVKAPVMTKDQMAQLLSFMTYQQNKMNLKLVRIASQLYTGKNIDQLV</sequence>
<protein>
    <submittedName>
        <fullName evidence="1">Uncharacterized protein</fullName>
    </submittedName>
</protein>
<dbReference type="EMBL" id="JACHEX010000001">
    <property type="protein sequence ID" value="MBB6062266.1"/>
    <property type="molecule type" value="Genomic_DNA"/>
</dbReference>